<dbReference type="EMBL" id="JAMZFV010000001">
    <property type="protein sequence ID" value="MCP1108935.1"/>
    <property type="molecule type" value="Genomic_DNA"/>
</dbReference>
<gene>
    <name evidence="14" type="primary">sdaAB</name>
    <name evidence="14" type="ORF">NK118_01555</name>
</gene>
<evidence type="ECO:0000256" key="2">
    <source>
        <dbReference type="ARBA" id="ARBA00004742"/>
    </source>
</evidence>
<evidence type="ECO:0000256" key="1">
    <source>
        <dbReference type="ARBA" id="ARBA00001966"/>
    </source>
</evidence>
<dbReference type="InterPro" id="IPR002912">
    <property type="entry name" value="ACT_dom"/>
</dbReference>
<evidence type="ECO:0000256" key="4">
    <source>
        <dbReference type="ARBA" id="ARBA00022432"/>
    </source>
</evidence>
<dbReference type="NCBIfam" id="TIGR00719">
    <property type="entry name" value="sda_beta"/>
    <property type="match status" value="1"/>
</dbReference>
<comment type="similarity">
    <text evidence="3 11 12">Belongs to the iron-sulfur dependent L-serine dehydratase family.</text>
</comment>
<dbReference type="GO" id="GO:0003941">
    <property type="term" value="F:L-serine ammonia-lyase activity"/>
    <property type="evidence" value="ECO:0007669"/>
    <property type="project" value="UniProtKB-EC"/>
</dbReference>
<dbReference type="PROSITE" id="PS51671">
    <property type="entry name" value="ACT"/>
    <property type="match status" value="1"/>
</dbReference>
<dbReference type="Gene3D" id="3.30.70.260">
    <property type="match status" value="1"/>
</dbReference>
<evidence type="ECO:0000256" key="10">
    <source>
        <dbReference type="ARBA" id="ARBA00049406"/>
    </source>
</evidence>
<evidence type="ECO:0000256" key="5">
    <source>
        <dbReference type="ARBA" id="ARBA00022485"/>
    </source>
</evidence>
<organism evidence="14 15">
    <name type="scientific">Ohessyouella blattaphilus</name>
    <dbReference type="NCBI Taxonomy" id="2949333"/>
    <lineage>
        <taxon>Bacteria</taxon>
        <taxon>Bacillati</taxon>
        <taxon>Bacillota</taxon>
        <taxon>Clostridia</taxon>
        <taxon>Lachnospirales</taxon>
        <taxon>Lachnospiraceae</taxon>
        <taxon>Ohessyouella</taxon>
    </lineage>
</organism>
<keyword evidence="7 11" id="KW-0408">Iron</keyword>
<dbReference type="Pfam" id="PF01842">
    <property type="entry name" value="ACT"/>
    <property type="match status" value="1"/>
</dbReference>
<evidence type="ECO:0000256" key="8">
    <source>
        <dbReference type="ARBA" id="ARBA00023014"/>
    </source>
</evidence>
<dbReference type="InterPro" id="IPR004643">
    <property type="entry name" value="Fe-S_L-Ser_bsu"/>
</dbReference>
<keyword evidence="6 11" id="KW-0479">Metal-binding</keyword>
<keyword evidence="15" id="KW-1185">Reference proteome</keyword>
<keyword evidence="4 11" id="KW-0312">Gluconeogenesis</keyword>
<keyword evidence="5 11" id="KW-0004">4Fe-4S</keyword>
<accession>A0ABT1EE19</accession>
<evidence type="ECO:0000256" key="12">
    <source>
        <dbReference type="RuleBase" id="RU366059"/>
    </source>
</evidence>
<dbReference type="InterPro" id="IPR029009">
    <property type="entry name" value="ASB_dom_sf"/>
</dbReference>
<comment type="catalytic activity">
    <reaction evidence="10 11 12">
        <text>L-serine = pyruvate + NH4(+)</text>
        <dbReference type="Rhea" id="RHEA:19169"/>
        <dbReference type="ChEBI" id="CHEBI:15361"/>
        <dbReference type="ChEBI" id="CHEBI:28938"/>
        <dbReference type="ChEBI" id="CHEBI:33384"/>
        <dbReference type="EC" id="4.3.1.17"/>
    </reaction>
</comment>
<dbReference type="InterPro" id="IPR005131">
    <property type="entry name" value="Ser_deHydtase_bsu"/>
</dbReference>
<comment type="cofactor">
    <cofactor evidence="1 12">
        <name>[4Fe-4S] cluster</name>
        <dbReference type="ChEBI" id="CHEBI:49883"/>
    </cofactor>
</comment>
<dbReference type="PANTHER" id="PTHR30182:SF12">
    <property type="entry name" value="L-SERINE DEHYDRATASE, BETA CHAIN-RELATED"/>
    <property type="match status" value="1"/>
</dbReference>
<comment type="pathway">
    <text evidence="2 11">Carbohydrate biosynthesis; gluconeogenesis.</text>
</comment>
<evidence type="ECO:0000256" key="7">
    <source>
        <dbReference type="ARBA" id="ARBA00023004"/>
    </source>
</evidence>
<evidence type="ECO:0000313" key="15">
    <source>
        <dbReference type="Proteomes" id="UP001523565"/>
    </source>
</evidence>
<dbReference type="SUPFAM" id="SSF55021">
    <property type="entry name" value="ACT-like"/>
    <property type="match status" value="1"/>
</dbReference>
<evidence type="ECO:0000259" key="13">
    <source>
        <dbReference type="PROSITE" id="PS51671"/>
    </source>
</evidence>
<dbReference type="Gene3D" id="3.30.1330.90">
    <property type="entry name" value="D-3-phosphoglycerate dehydrogenase, domain 3"/>
    <property type="match status" value="1"/>
</dbReference>
<reference evidence="14 15" key="1">
    <citation type="journal article" date="2022" name="Genome Biol. Evol.">
        <title>Host diet, physiology and behaviors set the stage for Lachnospiraceae cladogenesis.</title>
        <authorList>
            <person name="Vera-Ponce De Leon A."/>
            <person name="Schneider M."/>
            <person name="Jahnes B.C."/>
            <person name="Sadowski V."/>
            <person name="Camuy-Velez L.A."/>
            <person name="Duan J."/>
            <person name="Sabree Z.L."/>
        </authorList>
    </citation>
    <scope>NUCLEOTIDE SEQUENCE [LARGE SCALE GENOMIC DNA]</scope>
    <source>
        <strain evidence="14 15">PAL227</strain>
    </source>
</reference>
<dbReference type="RefSeq" id="WP_262067840.1">
    <property type="nucleotide sequence ID" value="NZ_JAMXOC010000001.1"/>
</dbReference>
<keyword evidence="9 11" id="KW-0456">Lyase</keyword>
<name>A0ABT1EE19_9FIRM</name>
<dbReference type="Proteomes" id="UP001523565">
    <property type="component" value="Unassembled WGS sequence"/>
</dbReference>
<dbReference type="SUPFAM" id="SSF143548">
    <property type="entry name" value="Serine metabolism enzymes domain"/>
    <property type="match status" value="1"/>
</dbReference>
<evidence type="ECO:0000256" key="11">
    <source>
        <dbReference type="PIRNR" id="PIRNR036692"/>
    </source>
</evidence>
<evidence type="ECO:0000313" key="14">
    <source>
        <dbReference type="EMBL" id="MCP1108935.1"/>
    </source>
</evidence>
<comment type="caution">
    <text evidence="14">The sequence shown here is derived from an EMBL/GenBank/DDBJ whole genome shotgun (WGS) entry which is preliminary data.</text>
</comment>
<dbReference type="InterPro" id="IPR051318">
    <property type="entry name" value="Fe-S_L-Ser"/>
</dbReference>
<keyword evidence="8 11" id="KW-0411">Iron-sulfur</keyword>
<dbReference type="InterPro" id="IPR045865">
    <property type="entry name" value="ACT-like_dom_sf"/>
</dbReference>
<proteinExistence type="inferred from homology"/>
<feature type="domain" description="ACT" evidence="13">
    <location>
        <begin position="147"/>
        <end position="219"/>
    </location>
</feature>
<evidence type="ECO:0000256" key="3">
    <source>
        <dbReference type="ARBA" id="ARBA00008636"/>
    </source>
</evidence>
<evidence type="ECO:0000256" key="6">
    <source>
        <dbReference type="ARBA" id="ARBA00022723"/>
    </source>
</evidence>
<protein>
    <recommendedName>
        <fullName evidence="11">L-serine deaminase</fullName>
    </recommendedName>
</protein>
<evidence type="ECO:0000256" key="9">
    <source>
        <dbReference type="ARBA" id="ARBA00023239"/>
    </source>
</evidence>
<dbReference type="Pfam" id="PF03315">
    <property type="entry name" value="SDH_beta"/>
    <property type="match status" value="1"/>
</dbReference>
<dbReference type="PANTHER" id="PTHR30182">
    <property type="entry name" value="L-SERINE DEHYDRATASE"/>
    <property type="match status" value="1"/>
</dbReference>
<sequence>MGNIFDIIGPVMVGPSSSHTAGAVKIGNIARQLFGEQPAKATIYLHGSFAATGKGHGTDKALVAGLLGMHPDDLSIPESFELAKKAGMTFTFKEKEIKDAHPNTALMVLEGEGKKALEIQASSTGGGRIRINKLDGVEVNFRGESNTLIVYNVDSPGHVSAVANVLFQKQINIATVQLYRDKRGGQAVMVIEVDQDIPENAVQWLEHLEGIIKVTFLNVADYE</sequence>
<dbReference type="CDD" id="cd04903">
    <property type="entry name" value="ACT_LSD"/>
    <property type="match status" value="1"/>
</dbReference>
<dbReference type="PIRSF" id="PIRSF036692">
    <property type="entry name" value="SDH_B"/>
    <property type="match status" value="1"/>
</dbReference>